<comment type="caution">
    <text evidence="4">The sequence shown here is derived from an EMBL/GenBank/DDBJ whole genome shotgun (WGS) entry which is preliminary data.</text>
</comment>
<evidence type="ECO:0000313" key="4">
    <source>
        <dbReference type="EMBL" id="OZS75015.1"/>
    </source>
</evidence>
<dbReference type="Gene3D" id="1.10.530.10">
    <property type="match status" value="1"/>
</dbReference>
<protein>
    <submittedName>
        <fullName evidence="4">Protein bax</fullName>
    </submittedName>
</protein>
<dbReference type="NCBIfam" id="NF007681">
    <property type="entry name" value="PRK10356.1"/>
    <property type="match status" value="1"/>
</dbReference>
<proteinExistence type="predicted"/>
<gene>
    <name evidence="4" type="ORF">CHI95_09120</name>
    <name evidence="3" type="ORF">KYI77_15530</name>
</gene>
<reference evidence="3" key="2">
    <citation type="submission" date="2021-07" db="EMBL/GenBank/DDBJ databases">
        <authorList>
            <person name="Stanton E."/>
        </authorList>
    </citation>
    <scope>NUCLEOTIDE SEQUENCE</scope>
    <source>
        <strain evidence="3">2021EL-01139</strain>
    </source>
</reference>
<dbReference type="InterPro" id="IPR053195">
    <property type="entry name" value="Bax-like"/>
</dbReference>
<dbReference type="Pfam" id="PF01832">
    <property type="entry name" value="Glucosaminidase"/>
    <property type="match status" value="1"/>
</dbReference>
<name>A0A264VUR0_PRORE</name>
<feature type="domain" description="Mannosyl-glycoprotein endo-beta-N-acetylglucosamidase-like" evidence="2">
    <location>
        <begin position="119"/>
        <end position="244"/>
    </location>
</feature>
<sequence length="269" mass="30522">MPSRTMRTNAVFAFLFLLLFSSLSMGSTSTSTMLNKEYTNKTVQQNVSQAKTSLPDLRKYPSGTPRKKAFLKTVVPVIEKVNKQIMAERTWLLSVRANKKWSAQELRRLEQICNSYGMKCSNPKRLNWNKLLSRVDIMPTHLVATQAATESGWGTSQLALQNGNLFGMRCGSGCQTKQGKIKGYSTYSSVEETVTAYMKNMNTHNAYESLRTSRAKQRLSKDELDTKKLINDMKGYSELGSTYNRYLQEMYASNEELITQAQQRAATRI</sequence>
<evidence type="ECO:0000256" key="1">
    <source>
        <dbReference type="SAM" id="SignalP"/>
    </source>
</evidence>
<organism evidence="4 5">
    <name type="scientific">Providencia rettgeri</name>
    <dbReference type="NCBI Taxonomy" id="587"/>
    <lineage>
        <taxon>Bacteria</taxon>
        <taxon>Pseudomonadati</taxon>
        <taxon>Pseudomonadota</taxon>
        <taxon>Gammaproteobacteria</taxon>
        <taxon>Enterobacterales</taxon>
        <taxon>Morganellaceae</taxon>
        <taxon>Providencia</taxon>
    </lineage>
</organism>
<feature type="chain" id="PRO_5041122822" evidence="1">
    <location>
        <begin position="27"/>
        <end position="269"/>
    </location>
</feature>
<dbReference type="RefSeq" id="WP_036958345.1">
    <property type="nucleotide sequence ID" value="NZ_AP022373.1"/>
</dbReference>
<feature type="signal peptide" evidence="1">
    <location>
        <begin position="1"/>
        <end position="26"/>
    </location>
</feature>
<dbReference type="InterPro" id="IPR002901">
    <property type="entry name" value="MGlyc_endo_b_GlcNAc-like_dom"/>
</dbReference>
<dbReference type="AlphaFoldDB" id="A0A264VUR0"/>
<dbReference type="STRING" id="587.RB151_004710"/>
<evidence type="ECO:0000313" key="3">
    <source>
        <dbReference type="EMBL" id="MBW3117862.1"/>
    </source>
</evidence>
<dbReference type="GO" id="GO:0004040">
    <property type="term" value="F:amidase activity"/>
    <property type="evidence" value="ECO:0007669"/>
    <property type="project" value="InterPro"/>
</dbReference>
<dbReference type="EMBL" id="JAHWLI010000055">
    <property type="protein sequence ID" value="MBW3117862.1"/>
    <property type="molecule type" value="Genomic_DNA"/>
</dbReference>
<evidence type="ECO:0000259" key="2">
    <source>
        <dbReference type="SMART" id="SM00047"/>
    </source>
</evidence>
<dbReference type="SMART" id="SM00047">
    <property type="entry name" value="LYZ2"/>
    <property type="match status" value="1"/>
</dbReference>
<dbReference type="PANTHER" id="PTHR40572">
    <property type="entry name" value="PROTEIN BAX"/>
    <property type="match status" value="1"/>
</dbReference>
<evidence type="ECO:0000313" key="5">
    <source>
        <dbReference type="Proteomes" id="UP000216001"/>
    </source>
</evidence>
<dbReference type="Proteomes" id="UP001155882">
    <property type="component" value="Unassembled WGS sequence"/>
</dbReference>
<dbReference type="EMBL" id="NOWC01000008">
    <property type="protein sequence ID" value="OZS75015.1"/>
    <property type="molecule type" value="Genomic_DNA"/>
</dbReference>
<dbReference type="PANTHER" id="PTHR40572:SF1">
    <property type="entry name" value="PROTEIN BAX"/>
    <property type="match status" value="1"/>
</dbReference>
<dbReference type="Proteomes" id="UP000216001">
    <property type="component" value="Unassembled WGS sequence"/>
</dbReference>
<accession>A0A264VUR0</accession>
<keyword evidence="1" id="KW-0732">Signal</keyword>
<reference evidence="4 5" key="1">
    <citation type="submission" date="2017-07" db="EMBL/GenBank/DDBJ databases">
        <title>blaIMP-27 on transferable plasmids in Proteus mirabilis and Providencia rettgeri.</title>
        <authorList>
            <person name="Potter R."/>
        </authorList>
    </citation>
    <scope>NUCLEOTIDE SEQUENCE [LARGE SCALE GENOMIC DNA]</scope>
    <source>
        <strain evidence="4 5">PR1</strain>
    </source>
</reference>